<keyword evidence="1" id="KW-1133">Transmembrane helix</keyword>
<dbReference type="AlphaFoldDB" id="G5KEA8"/>
<evidence type="ECO:0000313" key="2">
    <source>
        <dbReference type="EMBL" id="EHJ55839.1"/>
    </source>
</evidence>
<accession>G5KEA8</accession>
<feature type="transmembrane region" description="Helical" evidence="1">
    <location>
        <begin position="6"/>
        <end position="28"/>
    </location>
</feature>
<name>G5KEA8_9STRE</name>
<dbReference type="InterPro" id="IPR008407">
    <property type="entry name" value="Brnchd-chn_aa_trnsp_AzlD"/>
</dbReference>
<proteinExistence type="predicted"/>
<dbReference type="Pfam" id="PF05437">
    <property type="entry name" value="AzlD"/>
    <property type="match status" value="1"/>
</dbReference>
<evidence type="ECO:0000256" key="1">
    <source>
        <dbReference type="SAM" id="Phobius"/>
    </source>
</evidence>
<dbReference type="EMBL" id="AEUZ02000001">
    <property type="protein sequence ID" value="EHJ55839.1"/>
    <property type="molecule type" value="Genomic_DNA"/>
</dbReference>
<sequence>MVNNYILMAIFLGFLVSWVPRVLPFIFVKYKGLPDSVLSFLKFLPVSILFALTFSSFFTVKIGTLPSLKWLDLLAGVPTLFVTIRYRNLFYTVLTGIVAMALLRLILT</sequence>
<gene>
    <name evidence="2" type="ORF">STRUR_2046</name>
</gene>
<organism evidence="2 3">
    <name type="scientific">Streptococcus urinalis 2285-97</name>
    <dbReference type="NCBI Taxonomy" id="764291"/>
    <lineage>
        <taxon>Bacteria</taxon>
        <taxon>Bacillati</taxon>
        <taxon>Bacillota</taxon>
        <taxon>Bacilli</taxon>
        <taxon>Lactobacillales</taxon>
        <taxon>Streptococcaceae</taxon>
        <taxon>Streptococcus</taxon>
    </lineage>
</organism>
<keyword evidence="1" id="KW-0812">Transmembrane</keyword>
<dbReference type="Proteomes" id="UP000005388">
    <property type="component" value="Unassembled WGS sequence"/>
</dbReference>
<feature type="transmembrane region" description="Helical" evidence="1">
    <location>
        <begin position="89"/>
        <end position="107"/>
    </location>
</feature>
<dbReference type="STRING" id="764291.STRUR_2046"/>
<comment type="caution">
    <text evidence="2">The sequence shown here is derived from an EMBL/GenBank/DDBJ whole genome shotgun (WGS) entry which is preliminary data.</text>
</comment>
<evidence type="ECO:0000313" key="3">
    <source>
        <dbReference type="Proteomes" id="UP000005388"/>
    </source>
</evidence>
<dbReference type="RefSeq" id="WP_006738622.1">
    <property type="nucleotide sequence ID" value="NZ_AEUZ02000001.1"/>
</dbReference>
<keyword evidence="3" id="KW-1185">Reference proteome</keyword>
<feature type="transmembrane region" description="Helical" evidence="1">
    <location>
        <begin position="40"/>
        <end position="60"/>
    </location>
</feature>
<reference evidence="2 3" key="1">
    <citation type="journal article" date="2014" name="Int. J. Syst. Evol. Microbiol.">
        <title>Phylogenomics and the dynamic genome evolution of the genus Streptococcus.</title>
        <authorList>
            <consortium name="The Broad Institute Genome Sequencing Platform"/>
            <person name="Richards V.P."/>
            <person name="Palmer S.R."/>
            <person name="Pavinski Bitar P.D."/>
            <person name="Qin X."/>
            <person name="Weinstock G.M."/>
            <person name="Highlander S.K."/>
            <person name="Town C.D."/>
            <person name="Burne R.A."/>
            <person name="Stanhope M.J."/>
        </authorList>
    </citation>
    <scope>NUCLEOTIDE SEQUENCE [LARGE SCALE GENOMIC DNA]</scope>
    <source>
        <strain evidence="2 3">2285-97</strain>
    </source>
</reference>
<keyword evidence="1" id="KW-0472">Membrane</keyword>
<dbReference type="eggNOG" id="COG4392">
    <property type="taxonomic scope" value="Bacteria"/>
</dbReference>
<protein>
    <submittedName>
        <fullName evidence="2">Branched-chain amino acid transport protein AzlD</fullName>
    </submittedName>
</protein>